<dbReference type="InterPro" id="IPR029058">
    <property type="entry name" value="AB_hydrolase_fold"/>
</dbReference>
<reference evidence="2 3" key="1">
    <citation type="submission" date="2019-10" db="EMBL/GenBank/DDBJ databases">
        <title>Nocardia macrotermitis sp. nov. and Nocardia aurantia sp. nov., isolated from the gut of fungus growing-termite Macrotermes natalensis.</title>
        <authorList>
            <person name="Benndorf R."/>
            <person name="Schwitalla J."/>
            <person name="Martin K."/>
            <person name="De Beer W."/>
            <person name="Kaster A.-K."/>
            <person name="Vollmers J."/>
            <person name="Poulsen M."/>
            <person name="Beemelmanns C."/>
        </authorList>
    </citation>
    <scope>NUCLEOTIDE SEQUENCE [LARGE SCALE GENOMIC DNA]</scope>
    <source>
        <strain evidence="2 3">RB56</strain>
    </source>
</reference>
<organism evidence="2 3">
    <name type="scientific">Nocardia aurantia</name>
    <dbReference type="NCBI Taxonomy" id="2585199"/>
    <lineage>
        <taxon>Bacteria</taxon>
        <taxon>Bacillati</taxon>
        <taxon>Actinomycetota</taxon>
        <taxon>Actinomycetes</taxon>
        <taxon>Mycobacteriales</taxon>
        <taxon>Nocardiaceae</taxon>
        <taxon>Nocardia</taxon>
    </lineage>
</organism>
<dbReference type="PANTHER" id="PTHR43433">
    <property type="entry name" value="HYDROLASE, ALPHA/BETA FOLD FAMILY PROTEIN"/>
    <property type="match status" value="1"/>
</dbReference>
<dbReference type="GO" id="GO:0004806">
    <property type="term" value="F:triacylglycerol lipase activity"/>
    <property type="evidence" value="ECO:0007669"/>
    <property type="project" value="TreeGrafter"/>
</dbReference>
<feature type="domain" description="AB hydrolase-1" evidence="1">
    <location>
        <begin position="270"/>
        <end position="379"/>
    </location>
</feature>
<dbReference type="Proteomes" id="UP000431401">
    <property type="component" value="Unassembled WGS sequence"/>
</dbReference>
<dbReference type="AlphaFoldDB" id="A0A7K0DX96"/>
<dbReference type="InterPro" id="IPR050471">
    <property type="entry name" value="AB_hydrolase"/>
</dbReference>
<dbReference type="Gene3D" id="3.40.50.1820">
    <property type="entry name" value="alpha/beta hydrolase"/>
    <property type="match status" value="2"/>
</dbReference>
<dbReference type="GO" id="GO:0046503">
    <property type="term" value="P:glycerolipid catabolic process"/>
    <property type="evidence" value="ECO:0007669"/>
    <property type="project" value="TreeGrafter"/>
</dbReference>
<keyword evidence="3" id="KW-1185">Reference proteome</keyword>
<sequence>MSGKHYVTTRYGQIRLYIGGAGPALVALAGPTRAAAALLDDLRTVAPGRRVIVVEPPGVGGSAQVALTSLDDCAVAVVESLAFLGEEPVDLVAFELSVALVPQVARRLRPATTVVVGVDAALGWIGHGLVPPSPAARDDGTHLNAFWSFLRDRRLIRADDPTLPIASGTPLPDVADLSATFIAAVTDPAAFGTYWRLAAEALPGVLDALSDAARLTTLGELPGLLEPATGGTGAEPAPTAPAPGTDIWHQYLDTEYGVAHLRRAGSSGRPVLVLPTGGGSSAQFAPVLRGLAEDRTAVAIDYFGNGLSQPLDRVPDIATLAREAFAVADALGWDTFDVWGSHTGACVALEMTITAPDRIGKGVYEAPVMVTPEFRDDLLANYFPDFAPDPFGLHLQLIWNWRRDMFSYWPWYRVEHASTRAIGIPAAAELQLYAVGILESGTTYDLAYRAGFGYDTRSRLPHLRRPAILTAGPHDMLANALDDAATLVSGDLLTIVPTPATVWWPDPDPAAAAATMRIYRDFLG</sequence>
<proteinExistence type="predicted"/>
<dbReference type="PANTHER" id="PTHR43433:SF5">
    <property type="entry name" value="AB HYDROLASE-1 DOMAIN-CONTAINING PROTEIN"/>
    <property type="match status" value="1"/>
</dbReference>
<dbReference type="Pfam" id="PF00561">
    <property type="entry name" value="Abhydrolase_1"/>
    <property type="match status" value="1"/>
</dbReference>
<comment type="caution">
    <text evidence="2">The sequence shown here is derived from an EMBL/GenBank/DDBJ whole genome shotgun (WGS) entry which is preliminary data.</text>
</comment>
<dbReference type="InterPro" id="IPR000073">
    <property type="entry name" value="AB_hydrolase_1"/>
</dbReference>
<gene>
    <name evidence="2" type="ORF">NRB56_60150</name>
</gene>
<evidence type="ECO:0000259" key="1">
    <source>
        <dbReference type="Pfam" id="PF00561"/>
    </source>
</evidence>
<dbReference type="SUPFAM" id="SSF53474">
    <property type="entry name" value="alpha/beta-Hydrolases"/>
    <property type="match status" value="2"/>
</dbReference>
<name>A0A7K0DX96_9NOCA</name>
<protein>
    <recommendedName>
        <fullName evidence="1">AB hydrolase-1 domain-containing protein</fullName>
    </recommendedName>
</protein>
<evidence type="ECO:0000313" key="3">
    <source>
        <dbReference type="Proteomes" id="UP000431401"/>
    </source>
</evidence>
<dbReference type="EMBL" id="WEGI01000014">
    <property type="protein sequence ID" value="MQY30413.1"/>
    <property type="molecule type" value="Genomic_DNA"/>
</dbReference>
<dbReference type="OrthoDB" id="9780765at2"/>
<accession>A0A7K0DX96</accession>
<dbReference type="RefSeq" id="WP_153347708.1">
    <property type="nucleotide sequence ID" value="NZ_WEGI01000014.1"/>
</dbReference>
<evidence type="ECO:0000313" key="2">
    <source>
        <dbReference type="EMBL" id="MQY30413.1"/>
    </source>
</evidence>